<dbReference type="Gene3D" id="1.10.510.10">
    <property type="entry name" value="Transferase(Phosphotransferase) domain 1"/>
    <property type="match status" value="1"/>
</dbReference>
<dbReference type="InterPro" id="IPR000719">
    <property type="entry name" value="Prot_kinase_dom"/>
</dbReference>
<reference evidence="2 3" key="1">
    <citation type="journal article" date="2021" name="Nat. Commun.">
        <title>Genetic determinants of endophytism in the Arabidopsis root mycobiome.</title>
        <authorList>
            <person name="Mesny F."/>
            <person name="Miyauchi S."/>
            <person name="Thiergart T."/>
            <person name="Pickel B."/>
            <person name="Atanasova L."/>
            <person name="Karlsson M."/>
            <person name="Huettel B."/>
            <person name="Barry K.W."/>
            <person name="Haridas S."/>
            <person name="Chen C."/>
            <person name="Bauer D."/>
            <person name="Andreopoulos W."/>
            <person name="Pangilinan J."/>
            <person name="LaButti K."/>
            <person name="Riley R."/>
            <person name="Lipzen A."/>
            <person name="Clum A."/>
            <person name="Drula E."/>
            <person name="Henrissat B."/>
            <person name="Kohler A."/>
            <person name="Grigoriev I.V."/>
            <person name="Martin F.M."/>
            <person name="Hacquard S."/>
        </authorList>
    </citation>
    <scope>NUCLEOTIDE SEQUENCE [LARGE SCALE GENOMIC DNA]</scope>
    <source>
        <strain evidence="2 3">MPI-CAGE-CH-0241</strain>
    </source>
</reference>
<dbReference type="EMBL" id="JAGPYM010000047">
    <property type="protein sequence ID" value="KAH6872039.1"/>
    <property type="molecule type" value="Genomic_DNA"/>
</dbReference>
<dbReference type="GO" id="GO:0005524">
    <property type="term" value="F:ATP binding"/>
    <property type="evidence" value="ECO:0007669"/>
    <property type="project" value="InterPro"/>
</dbReference>
<protein>
    <submittedName>
        <fullName evidence="2">Kinase-like domain-containing protein</fullName>
    </submittedName>
</protein>
<feature type="non-terminal residue" evidence="2">
    <location>
        <position position="1"/>
    </location>
</feature>
<feature type="domain" description="Protein kinase" evidence="1">
    <location>
        <begin position="1"/>
        <end position="98"/>
    </location>
</feature>
<dbReference type="GO" id="GO:0005634">
    <property type="term" value="C:nucleus"/>
    <property type="evidence" value="ECO:0007669"/>
    <property type="project" value="TreeGrafter"/>
</dbReference>
<dbReference type="Pfam" id="PF00069">
    <property type="entry name" value="Pkinase"/>
    <property type="match status" value="1"/>
</dbReference>
<evidence type="ECO:0000313" key="2">
    <source>
        <dbReference type="EMBL" id="KAH6872039.1"/>
    </source>
</evidence>
<name>A0A9P9AKS1_9HYPO</name>
<evidence type="ECO:0000259" key="1">
    <source>
        <dbReference type="PROSITE" id="PS50011"/>
    </source>
</evidence>
<sequence length="98" mass="10807">FGCLLGAVCSLYDLEICHQNIKPGNILVKDGRVLLADFGISHMVICRAFLNRLPPRIDGSMREYYAPEVDEKSISSLPGDIFSLGAVFLEMLITCAFP</sequence>
<dbReference type="PANTHER" id="PTHR44167:SF24">
    <property type="entry name" value="SERINE_THREONINE-PROTEIN KINASE CHK2"/>
    <property type="match status" value="1"/>
</dbReference>
<keyword evidence="3" id="KW-1185">Reference proteome</keyword>
<dbReference type="GO" id="GO:0044773">
    <property type="term" value="P:mitotic DNA damage checkpoint signaling"/>
    <property type="evidence" value="ECO:0007669"/>
    <property type="project" value="TreeGrafter"/>
</dbReference>
<evidence type="ECO:0000313" key="3">
    <source>
        <dbReference type="Proteomes" id="UP000777438"/>
    </source>
</evidence>
<dbReference type="PROSITE" id="PS50011">
    <property type="entry name" value="PROTEIN_KINASE_DOM"/>
    <property type="match status" value="1"/>
</dbReference>
<comment type="caution">
    <text evidence="2">The sequence shown here is derived from an EMBL/GenBank/DDBJ whole genome shotgun (WGS) entry which is preliminary data.</text>
</comment>
<dbReference type="SUPFAM" id="SSF56112">
    <property type="entry name" value="Protein kinase-like (PK-like)"/>
    <property type="match status" value="1"/>
</dbReference>
<organism evidence="2 3">
    <name type="scientific">Thelonectria olida</name>
    <dbReference type="NCBI Taxonomy" id="1576542"/>
    <lineage>
        <taxon>Eukaryota</taxon>
        <taxon>Fungi</taxon>
        <taxon>Dikarya</taxon>
        <taxon>Ascomycota</taxon>
        <taxon>Pezizomycotina</taxon>
        <taxon>Sordariomycetes</taxon>
        <taxon>Hypocreomycetidae</taxon>
        <taxon>Hypocreales</taxon>
        <taxon>Nectriaceae</taxon>
        <taxon>Thelonectria</taxon>
    </lineage>
</organism>
<proteinExistence type="predicted"/>
<gene>
    <name evidence="2" type="ORF">B0T10DRAFT_416610</name>
</gene>
<dbReference type="AlphaFoldDB" id="A0A9P9AKS1"/>
<dbReference type="OrthoDB" id="341259at2759"/>
<keyword evidence="2" id="KW-0418">Kinase</keyword>
<dbReference type="PANTHER" id="PTHR44167">
    <property type="entry name" value="OVARIAN-SPECIFIC SERINE/THREONINE-PROTEIN KINASE LOK-RELATED"/>
    <property type="match status" value="1"/>
</dbReference>
<dbReference type="InterPro" id="IPR011009">
    <property type="entry name" value="Kinase-like_dom_sf"/>
</dbReference>
<dbReference type="Proteomes" id="UP000777438">
    <property type="component" value="Unassembled WGS sequence"/>
</dbReference>
<keyword evidence="2" id="KW-0808">Transferase</keyword>
<accession>A0A9P9AKS1</accession>
<dbReference type="GO" id="GO:0004674">
    <property type="term" value="F:protein serine/threonine kinase activity"/>
    <property type="evidence" value="ECO:0007669"/>
    <property type="project" value="TreeGrafter"/>
</dbReference>